<evidence type="ECO:0000256" key="1">
    <source>
        <dbReference type="ARBA" id="ARBA00023157"/>
    </source>
</evidence>
<evidence type="ECO:0000313" key="3">
    <source>
        <dbReference type="Proteomes" id="UP000694863"/>
    </source>
</evidence>
<dbReference type="SMART" id="SM00020">
    <property type="entry name" value="Tryp_SPc"/>
    <property type="match status" value="1"/>
</dbReference>
<feature type="domain" description="Peptidase S1" evidence="2">
    <location>
        <begin position="1"/>
        <end position="191"/>
    </location>
</feature>
<organism evidence="3 4">
    <name type="scientific">Echinops telfairi</name>
    <name type="common">Lesser hedgehog tenrec</name>
    <dbReference type="NCBI Taxonomy" id="9371"/>
    <lineage>
        <taxon>Eukaryota</taxon>
        <taxon>Metazoa</taxon>
        <taxon>Chordata</taxon>
        <taxon>Craniata</taxon>
        <taxon>Vertebrata</taxon>
        <taxon>Euteleostomi</taxon>
        <taxon>Mammalia</taxon>
        <taxon>Eutheria</taxon>
        <taxon>Afrotheria</taxon>
        <taxon>Tenrecidae</taxon>
        <taxon>Tenrecinae</taxon>
        <taxon>Echinops</taxon>
    </lineage>
</organism>
<dbReference type="InterPro" id="IPR043504">
    <property type="entry name" value="Peptidase_S1_PA_chymotrypsin"/>
</dbReference>
<proteinExistence type="predicted"/>
<sequence>MLHSHGQLEMEMENVTVVMGIRKSTDVSLERKKVQKIIIHKDFQPRHLDSDLSLLLLATPIQFTNFKLPICLQEKEWAWDRCWMAEWVTDNEDDKHVIYLQKLRVVHINWRECSKRVNQLSRNMLCAWKEPGTKGRCQGDNGAPMVCTNHGSKRLFQVGIFSWGIRSGSKGKPGMFVSVARFIPWIQEEMEREGRAYTISGALRSSLTHAPQYPLLLGLGLGPQMLFTVMFTDDKPNH</sequence>
<dbReference type="Gene3D" id="2.40.10.10">
    <property type="entry name" value="Trypsin-like serine proteases"/>
    <property type="match status" value="1"/>
</dbReference>
<keyword evidence="3" id="KW-1185">Reference proteome</keyword>
<dbReference type="InterPro" id="IPR009003">
    <property type="entry name" value="Peptidase_S1_PA"/>
</dbReference>
<gene>
    <name evidence="4" type="primary">LOC115868291</name>
</gene>
<evidence type="ECO:0000313" key="4">
    <source>
        <dbReference type="RefSeq" id="XP_030740508.1"/>
    </source>
</evidence>
<dbReference type="SUPFAM" id="SSF50494">
    <property type="entry name" value="Trypsin-like serine proteases"/>
    <property type="match status" value="1"/>
</dbReference>
<dbReference type="Pfam" id="PF00089">
    <property type="entry name" value="Trypsin"/>
    <property type="match status" value="1"/>
</dbReference>
<dbReference type="GeneID" id="115868291"/>
<keyword evidence="1" id="KW-1015">Disulfide bond</keyword>
<name>A0ABM1VIU9_ECHTE</name>
<dbReference type="RefSeq" id="XP_030740508.1">
    <property type="nucleotide sequence ID" value="XM_030884648.1"/>
</dbReference>
<reference evidence="4" key="1">
    <citation type="submission" date="2025-08" db="UniProtKB">
        <authorList>
            <consortium name="RefSeq"/>
        </authorList>
    </citation>
    <scope>IDENTIFICATION</scope>
</reference>
<accession>A0ABM1VIU9</accession>
<evidence type="ECO:0000259" key="2">
    <source>
        <dbReference type="PROSITE" id="PS50240"/>
    </source>
</evidence>
<dbReference type="PANTHER" id="PTHR24253">
    <property type="entry name" value="TRANSMEMBRANE PROTEASE SERINE"/>
    <property type="match status" value="1"/>
</dbReference>
<dbReference type="PANTHER" id="PTHR24253:SF132">
    <property type="entry name" value="SERINE PROTEASE-LIKE PROTEIN 51"/>
    <property type="match status" value="1"/>
</dbReference>
<dbReference type="PROSITE" id="PS50240">
    <property type="entry name" value="TRYPSIN_DOM"/>
    <property type="match status" value="1"/>
</dbReference>
<protein>
    <submittedName>
        <fullName evidence="4">Serine protease 55-like</fullName>
    </submittedName>
</protein>
<dbReference type="InterPro" id="IPR001254">
    <property type="entry name" value="Trypsin_dom"/>
</dbReference>
<dbReference type="Proteomes" id="UP000694863">
    <property type="component" value="Unplaced"/>
</dbReference>